<name>A0AAJ6HNI8_9ACTN</name>
<dbReference type="EMBL" id="CP130472">
    <property type="protein sequence ID" value="WLS43287.1"/>
    <property type="molecule type" value="Genomic_DNA"/>
</dbReference>
<evidence type="ECO:0000313" key="2">
    <source>
        <dbReference type="Proteomes" id="UP001235874"/>
    </source>
</evidence>
<reference evidence="1 2" key="1">
    <citation type="submission" date="2023-07" db="EMBL/GenBank/DDBJ databases">
        <title>Micromonospora profundi TRM 95458 converts glycerol to a new osmotic compound.</title>
        <authorList>
            <person name="Lu D."/>
        </authorList>
    </citation>
    <scope>NUCLEOTIDE SEQUENCE [LARGE SCALE GENOMIC DNA]</scope>
    <source>
        <strain evidence="1 2">TRM95458</strain>
    </source>
</reference>
<dbReference type="AlphaFoldDB" id="A0AAJ6HNI8"/>
<keyword evidence="2" id="KW-1185">Reference proteome</keyword>
<dbReference type="KEGG" id="mprn:Q3V37_17875"/>
<evidence type="ECO:0000313" key="1">
    <source>
        <dbReference type="EMBL" id="WLS43287.1"/>
    </source>
</evidence>
<accession>A0AAJ6HNI8</accession>
<sequence length="77" mass="8350">MAAVEAWFLGGPIDGRLMPVEVVADGSPPAVVKLPQTGFYVEPSKFPMPAVEHVYVRMDRLDDLEVYQCLQAASAAT</sequence>
<organism evidence="1 2">
    <name type="scientific">Micromonospora profundi</name>
    <dbReference type="NCBI Taxonomy" id="1420889"/>
    <lineage>
        <taxon>Bacteria</taxon>
        <taxon>Bacillati</taxon>
        <taxon>Actinomycetota</taxon>
        <taxon>Actinomycetes</taxon>
        <taxon>Micromonosporales</taxon>
        <taxon>Micromonosporaceae</taxon>
        <taxon>Micromonospora</taxon>
    </lineage>
</organism>
<dbReference type="RefSeq" id="WP_306270693.1">
    <property type="nucleotide sequence ID" value="NZ_CP130472.1"/>
</dbReference>
<gene>
    <name evidence="1" type="ORF">Q3V37_17875</name>
</gene>
<protein>
    <submittedName>
        <fullName evidence="1">Uncharacterized protein</fullName>
    </submittedName>
</protein>
<dbReference type="Proteomes" id="UP001235874">
    <property type="component" value="Chromosome"/>
</dbReference>
<proteinExistence type="predicted"/>